<dbReference type="InterPro" id="IPR051554">
    <property type="entry name" value="Acetyltransferase_Eis"/>
</dbReference>
<dbReference type="Gene3D" id="3.40.630.30">
    <property type="match status" value="2"/>
</dbReference>
<evidence type="ECO:0000313" key="3">
    <source>
        <dbReference type="Proteomes" id="UP000300879"/>
    </source>
</evidence>
<feature type="domain" description="N-acetyltransferase" evidence="1">
    <location>
        <begin position="14"/>
        <end position="155"/>
    </location>
</feature>
<dbReference type="PANTHER" id="PTHR37817:SF1">
    <property type="entry name" value="N-ACETYLTRANSFERASE EIS"/>
    <property type="match status" value="1"/>
</dbReference>
<name>A0A4P8XMN1_9BACL</name>
<dbReference type="CDD" id="cd04301">
    <property type="entry name" value="NAT_SF"/>
    <property type="match status" value="1"/>
</dbReference>
<dbReference type="GO" id="GO:0030649">
    <property type="term" value="P:aminoglycoside antibiotic catabolic process"/>
    <property type="evidence" value="ECO:0007669"/>
    <property type="project" value="TreeGrafter"/>
</dbReference>
<evidence type="ECO:0000313" key="2">
    <source>
        <dbReference type="EMBL" id="QCT02950.1"/>
    </source>
</evidence>
<dbReference type="Pfam" id="PF17668">
    <property type="entry name" value="Acetyltransf_17"/>
    <property type="match status" value="1"/>
</dbReference>
<keyword evidence="3" id="KW-1185">Reference proteome</keyword>
<dbReference type="InterPro" id="IPR036527">
    <property type="entry name" value="SCP2_sterol-bd_dom_sf"/>
</dbReference>
<dbReference type="Pfam" id="PF13530">
    <property type="entry name" value="SCP2_2"/>
    <property type="match status" value="1"/>
</dbReference>
<dbReference type="SUPFAM" id="SSF55729">
    <property type="entry name" value="Acyl-CoA N-acyltransferases (Nat)"/>
    <property type="match status" value="1"/>
</dbReference>
<dbReference type="Gene3D" id="3.30.1050.10">
    <property type="entry name" value="SCP2 sterol-binding domain"/>
    <property type="match status" value="1"/>
</dbReference>
<dbReference type="PROSITE" id="PS51186">
    <property type="entry name" value="GNAT"/>
    <property type="match status" value="1"/>
</dbReference>
<dbReference type="Proteomes" id="UP000300879">
    <property type="component" value="Chromosome"/>
</dbReference>
<dbReference type="KEGG" id="palo:E6C60_2237"/>
<gene>
    <name evidence="2" type="ORF">E6C60_2237</name>
</gene>
<dbReference type="GO" id="GO:0034069">
    <property type="term" value="F:aminoglycoside N-acetyltransferase activity"/>
    <property type="evidence" value="ECO:0007669"/>
    <property type="project" value="TreeGrafter"/>
</dbReference>
<dbReference type="AlphaFoldDB" id="A0A4P8XMN1"/>
<dbReference type="InterPro" id="IPR025559">
    <property type="entry name" value="Eis_dom"/>
</dbReference>
<proteinExistence type="predicted"/>
<dbReference type="EMBL" id="CP040396">
    <property type="protein sequence ID" value="QCT02950.1"/>
    <property type="molecule type" value="Genomic_DNA"/>
</dbReference>
<dbReference type="InterPro" id="IPR000182">
    <property type="entry name" value="GNAT_dom"/>
</dbReference>
<protein>
    <submittedName>
        <fullName evidence="2">GCN5-related N-acetyltransferase</fullName>
    </submittedName>
</protein>
<evidence type="ECO:0000259" key="1">
    <source>
        <dbReference type="PROSITE" id="PS51186"/>
    </source>
</evidence>
<sequence length="405" mass="46559">MLSDSSMERSTISMEMRNLSMDEFEDSISLSEYAFQYTLTKEQKDKKRELFRPEQFWGCFEEGKLQAKLTILPFQIYLHNQKFSMGGIAGVATWPENRRKGHVAKLLKHALQHMRAEGQAVSFLHPFSIPFYRKFGWEVFTDTLTYKLQMHQLPPKTSVPGRIVRGTADINLLSSLYEAFAECYNGTLVRTTEWWKHSVLKDQAHTAVYYAEDGEPQGYILYELKDKELVCSEFVFLHEQARSALWTYISNHDARIEEVTLTMVPGDDRLPFMLPDPRIHQERFPYFMARIVDVEAFLRSYPLHLITGEGWTLHISDEAAPWNDGVWNIQSNADTGIIVQKVEEAVKGSSPDQLHLDIGALTALLLGYVKPAELVRSGRLQGDETALQRLEASIPVRPPMLMDFF</sequence>
<dbReference type="Pfam" id="PF13527">
    <property type="entry name" value="Acetyltransf_9"/>
    <property type="match status" value="1"/>
</dbReference>
<accession>A0A4P8XMN1</accession>
<keyword evidence="2" id="KW-0808">Transferase</keyword>
<reference evidence="2 3" key="1">
    <citation type="submission" date="2019-05" db="EMBL/GenBank/DDBJ databases">
        <authorList>
            <person name="Chen C."/>
        </authorList>
    </citation>
    <scope>NUCLEOTIDE SEQUENCE [LARGE SCALE GENOMIC DNA]</scope>
    <source>
        <strain evidence="2 3">HB172198</strain>
    </source>
</reference>
<dbReference type="InterPro" id="IPR016181">
    <property type="entry name" value="Acyl_CoA_acyltransferase"/>
</dbReference>
<dbReference type="SUPFAM" id="SSF55718">
    <property type="entry name" value="SCP-like"/>
    <property type="match status" value="1"/>
</dbReference>
<dbReference type="InterPro" id="IPR041380">
    <property type="entry name" value="Acetyltransf_17"/>
</dbReference>
<dbReference type="PANTHER" id="PTHR37817">
    <property type="entry name" value="N-ACETYLTRANSFERASE EIS"/>
    <property type="match status" value="1"/>
</dbReference>
<organism evidence="2 3">
    <name type="scientific">Paenibacillus algicola</name>
    <dbReference type="NCBI Taxonomy" id="2565926"/>
    <lineage>
        <taxon>Bacteria</taxon>
        <taxon>Bacillati</taxon>
        <taxon>Bacillota</taxon>
        <taxon>Bacilli</taxon>
        <taxon>Bacillales</taxon>
        <taxon>Paenibacillaceae</taxon>
        <taxon>Paenibacillus</taxon>
    </lineage>
</organism>